<dbReference type="Pfam" id="PF01569">
    <property type="entry name" value="PAP2"/>
    <property type="match status" value="1"/>
</dbReference>
<dbReference type="SUPFAM" id="SSF48317">
    <property type="entry name" value="Acid phosphatase/Vanadium-dependent haloperoxidase"/>
    <property type="match status" value="1"/>
</dbReference>
<keyword evidence="1" id="KW-0472">Membrane</keyword>
<dbReference type="EMBL" id="DS989856">
    <property type="protein sequence ID" value="EDX73778.1"/>
    <property type="molecule type" value="Genomic_DNA"/>
</dbReference>
<dbReference type="InterPro" id="IPR000326">
    <property type="entry name" value="PAP2/HPO"/>
</dbReference>
<organism evidence="3 4">
    <name type="scientific">Coleofasciculus chthonoplastes PCC 7420</name>
    <dbReference type="NCBI Taxonomy" id="118168"/>
    <lineage>
        <taxon>Bacteria</taxon>
        <taxon>Bacillati</taxon>
        <taxon>Cyanobacteriota</taxon>
        <taxon>Cyanophyceae</taxon>
        <taxon>Coleofasciculales</taxon>
        <taxon>Coleofasciculaceae</taxon>
        <taxon>Coleofasciculus</taxon>
    </lineage>
</organism>
<feature type="transmembrane region" description="Helical" evidence="1">
    <location>
        <begin position="169"/>
        <end position="186"/>
    </location>
</feature>
<reference evidence="3 4" key="1">
    <citation type="submission" date="2008-07" db="EMBL/GenBank/DDBJ databases">
        <authorList>
            <person name="Tandeau de Marsac N."/>
            <person name="Ferriera S."/>
            <person name="Johnson J."/>
            <person name="Kravitz S."/>
            <person name="Beeson K."/>
            <person name="Sutton G."/>
            <person name="Rogers Y.-H."/>
            <person name="Friedman R."/>
            <person name="Frazier M."/>
            <person name="Venter J.C."/>
        </authorList>
    </citation>
    <scope>NUCLEOTIDE SEQUENCE [LARGE SCALE GENOMIC DNA]</scope>
    <source>
        <strain evidence="3 4">PCC 7420</strain>
    </source>
</reference>
<proteinExistence type="predicted"/>
<dbReference type="PANTHER" id="PTHR14969:SF13">
    <property type="entry name" value="AT30094P"/>
    <property type="match status" value="1"/>
</dbReference>
<gene>
    <name evidence="3" type="ORF">MC7420_6826</name>
</gene>
<feature type="transmembrane region" description="Helical" evidence="1">
    <location>
        <begin position="18"/>
        <end position="41"/>
    </location>
</feature>
<dbReference type="HOGENOM" id="CLU_068892_1_1_3"/>
<dbReference type="AlphaFoldDB" id="B4VWG0"/>
<accession>B4VWG0</accession>
<dbReference type="eggNOG" id="COG0671">
    <property type="taxonomic scope" value="Bacteria"/>
</dbReference>
<evidence type="ECO:0000259" key="2">
    <source>
        <dbReference type="SMART" id="SM00014"/>
    </source>
</evidence>
<evidence type="ECO:0000313" key="3">
    <source>
        <dbReference type="EMBL" id="EDX73778.1"/>
    </source>
</evidence>
<dbReference type="OrthoDB" id="9789113at2"/>
<dbReference type="PANTHER" id="PTHR14969">
    <property type="entry name" value="SPHINGOSINE-1-PHOSPHATE PHOSPHOHYDROLASE"/>
    <property type="match status" value="1"/>
</dbReference>
<dbReference type="InterPro" id="IPR036938">
    <property type="entry name" value="PAP2/HPO_sf"/>
</dbReference>
<keyword evidence="1" id="KW-0812">Transmembrane</keyword>
<feature type="transmembrane region" description="Helical" evidence="1">
    <location>
        <begin position="116"/>
        <end position="136"/>
    </location>
</feature>
<dbReference type="STRING" id="118168.MC7420_6826"/>
<dbReference type="RefSeq" id="WP_006103046.1">
    <property type="nucleotide sequence ID" value="NZ_DS989856.1"/>
</dbReference>
<evidence type="ECO:0000256" key="1">
    <source>
        <dbReference type="SAM" id="Phobius"/>
    </source>
</evidence>
<name>B4VWG0_9CYAN</name>
<protein>
    <submittedName>
        <fullName evidence="3">PAP2 superfamily protein</fullName>
    </submittedName>
</protein>
<evidence type="ECO:0000313" key="4">
    <source>
        <dbReference type="Proteomes" id="UP000003835"/>
    </source>
</evidence>
<feature type="domain" description="Phosphatidic acid phosphatase type 2/haloperoxidase" evidence="2">
    <location>
        <begin position="48"/>
        <end position="159"/>
    </location>
</feature>
<feature type="transmembrane region" description="Helical" evidence="1">
    <location>
        <begin position="216"/>
        <end position="236"/>
    </location>
</feature>
<keyword evidence="1" id="KW-1133">Transmembrane helix</keyword>
<dbReference type="SMART" id="SM00014">
    <property type="entry name" value="acidPPc"/>
    <property type="match status" value="1"/>
</dbReference>
<keyword evidence="4" id="KW-1185">Reference proteome</keyword>
<feature type="transmembrane region" description="Helical" evidence="1">
    <location>
        <begin position="143"/>
        <end position="163"/>
    </location>
</feature>
<dbReference type="Gene3D" id="1.20.144.10">
    <property type="entry name" value="Phosphatidic acid phosphatase type 2/haloperoxidase"/>
    <property type="match status" value="1"/>
</dbReference>
<sequence>MTTIEWIQALLGQRLEPLVFAITNLGSEYAYIAFLTLYYWLIDPWTGRQLGLFLGISYGCNTILKELFDIPRPFELNPDIASADAIATSENASFPSGHVQGSATFWIYLSLHHHRLWLWVWSLILLPLIAISRLYLGVHFPLDVVAGLIVGILFAGIGTVWSIPVKPRFIVRVTVVILTFFLATVWEHLARSLGIITGFFLTQPKFTPPSTWKRRLILGGIGLTLVLTLFIGSRWILGDWRNQGWVTYWRYSLLTLFATEIVPRLLHRQTG</sequence>
<dbReference type="Proteomes" id="UP000003835">
    <property type="component" value="Unassembled WGS sequence"/>
</dbReference>